<gene>
    <name evidence="1" type="ORF">SAMN05216388_10722</name>
</gene>
<sequence length="58" mass="6596">MEREVRIVASSANDSDREQCQAIAVYTSQRCQHDALPGLPYCADHFEMMDIDESVFTD</sequence>
<dbReference type="Proteomes" id="UP000198775">
    <property type="component" value="Unassembled WGS sequence"/>
</dbReference>
<proteinExistence type="predicted"/>
<evidence type="ECO:0008006" key="3">
    <source>
        <dbReference type="Google" id="ProtNLM"/>
    </source>
</evidence>
<keyword evidence="2" id="KW-1185">Reference proteome</keyword>
<dbReference type="AlphaFoldDB" id="A0A1H8WRQ7"/>
<evidence type="ECO:0000313" key="1">
    <source>
        <dbReference type="EMBL" id="SEP30321.1"/>
    </source>
</evidence>
<dbReference type="EMBL" id="FOCX01000072">
    <property type="protein sequence ID" value="SEP30321.1"/>
    <property type="molecule type" value="Genomic_DNA"/>
</dbReference>
<evidence type="ECO:0000313" key="2">
    <source>
        <dbReference type="Proteomes" id="UP000198775"/>
    </source>
</evidence>
<name>A0A1H8WRQ7_9EURY</name>
<reference evidence="2" key="1">
    <citation type="submission" date="2016-10" db="EMBL/GenBank/DDBJ databases">
        <authorList>
            <person name="Varghese N."/>
            <person name="Submissions S."/>
        </authorList>
    </citation>
    <scope>NUCLEOTIDE SEQUENCE [LARGE SCALE GENOMIC DNA]</scope>
    <source>
        <strain evidence="2">IBRC-M 10043</strain>
    </source>
</reference>
<protein>
    <recommendedName>
        <fullName evidence="3">GcrA cell cycle regulator</fullName>
    </recommendedName>
</protein>
<accession>A0A1H8WRQ7</accession>
<organism evidence="1 2">
    <name type="scientific">Halorientalis persicus</name>
    <dbReference type="NCBI Taxonomy" id="1367881"/>
    <lineage>
        <taxon>Archaea</taxon>
        <taxon>Methanobacteriati</taxon>
        <taxon>Methanobacteriota</taxon>
        <taxon>Stenosarchaea group</taxon>
        <taxon>Halobacteria</taxon>
        <taxon>Halobacteriales</taxon>
        <taxon>Haloarculaceae</taxon>
        <taxon>Halorientalis</taxon>
    </lineage>
</organism>